<reference evidence="2" key="1">
    <citation type="journal article" date="2019" name="PLoS Negl. Trop. Dis.">
        <title>Revisiting the worldwide diversity of Leptospira species in the environment.</title>
        <authorList>
            <person name="Vincent A.T."/>
            <person name="Schiettekatte O."/>
            <person name="Bourhy P."/>
            <person name="Veyrier F.J."/>
            <person name="Picardeau M."/>
        </authorList>
    </citation>
    <scope>NUCLEOTIDE SEQUENCE [LARGE SCALE GENOMIC DNA]</scope>
    <source>
        <strain evidence="2">201400974</strain>
    </source>
</reference>
<feature type="domain" description="STAS" evidence="1">
    <location>
        <begin position="1"/>
        <end position="81"/>
    </location>
</feature>
<protein>
    <submittedName>
        <fullName evidence="2">STAS domain-containing protein</fullName>
    </submittedName>
</protein>
<dbReference type="PROSITE" id="PS50801">
    <property type="entry name" value="STAS"/>
    <property type="match status" value="1"/>
</dbReference>
<dbReference type="InterPro" id="IPR052746">
    <property type="entry name" value="MlaB_ABC_Transporter"/>
</dbReference>
<name>A0A4R9LV88_9LEPT</name>
<dbReference type="PANTHER" id="PTHR35849:SF2">
    <property type="entry name" value="BLR2341 PROTEIN"/>
    <property type="match status" value="1"/>
</dbReference>
<keyword evidence="3" id="KW-1185">Reference proteome</keyword>
<dbReference type="RefSeq" id="WP_135763602.1">
    <property type="nucleotide sequence ID" value="NZ_RQHV01000038.1"/>
</dbReference>
<dbReference type="Proteomes" id="UP000298264">
    <property type="component" value="Unassembled WGS sequence"/>
</dbReference>
<dbReference type="PANTHER" id="PTHR35849">
    <property type="entry name" value="BLR2341 PROTEIN"/>
    <property type="match status" value="1"/>
</dbReference>
<accession>A0A4R9LV88</accession>
<dbReference type="InterPro" id="IPR002645">
    <property type="entry name" value="STAS_dom"/>
</dbReference>
<dbReference type="EMBL" id="RQHV01000038">
    <property type="protein sequence ID" value="TGN11756.1"/>
    <property type="molecule type" value="Genomic_DNA"/>
</dbReference>
<dbReference type="Gene3D" id="3.30.750.24">
    <property type="entry name" value="STAS domain"/>
    <property type="match status" value="1"/>
</dbReference>
<evidence type="ECO:0000313" key="2">
    <source>
        <dbReference type="EMBL" id="TGN11756.1"/>
    </source>
</evidence>
<dbReference type="Pfam" id="PF13466">
    <property type="entry name" value="STAS_2"/>
    <property type="match status" value="1"/>
</dbReference>
<comment type="caution">
    <text evidence="2">The sequence shown here is derived from an EMBL/GenBank/DDBJ whole genome shotgun (WGS) entry which is preliminary data.</text>
</comment>
<dbReference type="AlphaFoldDB" id="A0A4R9LV88"/>
<dbReference type="InterPro" id="IPR058548">
    <property type="entry name" value="MlaB-like_STAS"/>
</dbReference>
<evidence type="ECO:0000259" key="1">
    <source>
        <dbReference type="PROSITE" id="PS50801"/>
    </source>
</evidence>
<evidence type="ECO:0000313" key="3">
    <source>
        <dbReference type="Proteomes" id="UP000298264"/>
    </source>
</evidence>
<dbReference type="SUPFAM" id="SSF52091">
    <property type="entry name" value="SpoIIaa-like"/>
    <property type="match status" value="1"/>
</dbReference>
<gene>
    <name evidence="2" type="ORF">EHS11_06620</name>
</gene>
<proteinExistence type="predicted"/>
<dbReference type="CDD" id="cd07043">
    <property type="entry name" value="STAS_anti-anti-sigma_factors"/>
    <property type="match status" value="1"/>
</dbReference>
<organism evidence="2 3">
    <name type="scientific">Leptospira ilyithenensis</name>
    <dbReference type="NCBI Taxonomy" id="2484901"/>
    <lineage>
        <taxon>Bacteria</taxon>
        <taxon>Pseudomonadati</taxon>
        <taxon>Spirochaetota</taxon>
        <taxon>Spirochaetia</taxon>
        <taxon>Leptospirales</taxon>
        <taxon>Leptospiraceae</taxon>
        <taxon>Leptospira</taxon>
    </lineage>
</organism>
<dbReference type="OrthoDB" id="331116at2"/>
<sequence>MATNSFRKIKFKGELKIRKLTSIQSKLLRYSDTNLGFDLSDVIEFDTAALQLLLSLNKELQNKNCKLRITSASQAVEKIIRFYNKEFLLLSTDEINPEGQKIGSA</sequence>
<dbReference type="InterPro" id="IPR036513">
    <property type="entry name" value="STAS_dom_sf"/>
</dbReference>